<dbReference type="Gramene" id="PUZ44454">
    <property type="protein sequence ID" value="PUZ44454"/>
    <property type="gene ID" value="GQ55_8G100500"/>
</dbReference>
<evidence type="ECO:0000313" key="3">
    <source>
        <dbReference type="Proteomes" id="UP000244336"/>
    </source>
</evidence>
<reference evidence="2 3" key="1">
    <citation type="submission" date="2018-04" db="EMBL/GenBank/DDBJ databases">
        <title>WGS assembly of Panicum hallii var. hallii HAL2.</title>
        <authorList>
            <person name="Lovell J."/>
            <person name="Jenkins J."/>
            <person name="Lowry D."/>
            <person name="Mamidi S."/>
            <person name="Sreedasyam A."/>
            <person name="Weng X."/>
            <person name="Barry K."/>
            <person name="Bonette J."/>
            <person name="Campitelli B."/>
            <person name="Daum C."/>
            <person name="Gordon S."/>
            <person name="Gould B."/>
            <person name="Lipzen A."/>
            <person name="MacQueen A."/>
            <person name="Palacio-Mejia J."/>
            <person name="Plott C."/>
            <person name="Shakirov E."/>
            <person name="Shu S."/>
            <person name="Yoshinaga Y."/>
            <person name="Zane M."/>
            <person name="Rokhsar D."/>
            <person name="Grimwood J."/>
            <person name="Schmutz J."/>
            <person name="Juenger T."/>
        </authorList>
    </citation>
    <scope>NUCLEOTIDE SEQUENCE [LARGE SCALE GENOMIC DNA]</scope>
    <source>
        <strain evidence="3">cv. HAL2</strain>
    </source>
</reference>
<feature type="signal peptide" evidence="1">
    <location>
        <begin position="1"/>
        <end position="27"/>
    </location>
</feature>
<keyword evidence="3" id="KW-1185">Reference proteome</keyword>
<organism evidence="2 3">
    <name type="scientific">Panicum hallii var. hallii</name>
    <dbReference type="NCBI Taxonomy" id="1504633"/>
    <lineage>
        <taxon>Eukaryota</taxon>
        <taxon>Viridiplantae</taxon>
        <taxon>Streptophyta</taxon>
        <taxon>Embryophyta</taxon>
        <taxon>Tracheophyta</taxon>
        <taxon>Spermatophyta</taxon>
        <taxon>Magnoliopsida</taxon>
        <taxon>Liliopsida</taxon>
        <taxon>Poales</taxon>
        <taxon>Poaceae</taxon>
        <taxon>PACMAD clade</taxon>
        <taxon>Panicoideae</taxon>
        <taxon>Panicodae</taxon>
        <taxon>Paniceae</taxon>
        <taxon>Panicinae</taxon>
        <taxon>Panicum</taxon>
        <taxon>Panicum sect. Panicum</taxon>
    </lineage>
</organism>
<evidence type="ECO:0000313" key="2">
    <source>
        <dbReference type="EMBL" id="PUZ44454.1"/>
    </source>
</evidence>
<feature type="chain" id="PRO_5015725417" evidence="1">
    <location>
        <begin position="28"/>
        <end position="60"/>
    </location>
</feature>
<sequence length="60" mass="6507">MPTRRRFLPVLLLAIQLILLLTVAILASGPGRSECNNDPDTRVLNCPNVDGGPHCTRPPC</sequence>
<protein>
    <submittedName>
        <fullName evidence="2">Uncharacterized protein</fullName>
    </submittedName>
</protein>
<dbReference type="OrthoDB" id="10513917at2759"/>
<evidence type="ECO:0000256" key="1">
    <source>
        <dbReference type="SAM" id="SignalP"/>
    </source>
</evidence>
<name>A0A2T7CM85_9POAL</name>
<dbReference type="EMBL" id="CM009756">
    <property type="protein sequence ID" value="PUZ44454.1"/>
    <property type="molecule type" value="Genomic_DNA"/>
</dbReference>
<gene>
    <name evidence="2" type="ORF">GQ55_8G100500</name>
</gene>
<dbReference type="Proteomes" id="UP000244336">
    <property type="component" value="Chromosome 8"/>
</dbReference>
<keyword evidence="1" id="KW-0732">Signal</keyword>
<proteinExistence type="predicted"/>
<dbReference type="AlphaFoldDB" id="A0A2T7CM85"/>
<accession>A0A2T7CM85</accession>